<organism evidence="2 3">
    <name type="scientific">Penicillium salamii</name>
    <dbReference type="NCBI Taxonomy" id="1612424"/>
    <lineage>
        <taxon>Eukaryota</taxon>
        <taxon>Fungi</taxon>
        <taxon>Dikarya</taxon>
        <taxon>Ascomycota</taxon>
        <taxon>Pezizomycotina</taxon>
        <taxon>Eurotiomycetes</taxon>
        <taxon>Eurotiomycetidae</taxon>
        <taxon>Eurotiales</taxon>
        <taxon>Aspergillaceae</taxon>
        <taxon>Penicillium</taxon>
    </lineage>
</organism>
<dbReference type="EMBL" id="CAJVPG010000111">
    <property type="protein sequence ID" value="CAG8348066.1"/>
    <property type="molecule type" value="Genomic_DNA"/>
</dbReference>
<proteinExistence type="predicted"/>
<dbReference type="Proteomes" id="UP001152649">
    <property type="component" value="Unassembled WGS sequence"/>
</dbReference>
<evidence type="ECO:0000313" key="2">
    <source>
        <dbReference type="EMBL" id="CAG8348066.1"/>
    </source>
</evidence>
<evidence type="ECO:0000256" key="1">
    <source>
        <dbReference type="SAM" id="SignalP"/>
    </source>
</evidence>
<protein>
    <submittedName>
        <fullName evidence="2">Uncharacterized protein</fullName>
    </submittedName>
</protein>
<reference evidence="2" key="1">
    <citation type="submission" date="2021-07" db="EMBL/GenBank/DDBJ databases">
        <authorList>
            <person name="Branca A.L. A."/>
        </authorList>
    </citation>
    <scope>NUCLEOTIDE SEQUENCE</scope>
</reference>
<dbReference type="OrthoDB" id="10010954at2759"/>
<comment type="caution">
    <text evidence="2">The sequence shown here is derived from an EMBL/GenBank/DDBJ whole genome shotgun (WGS) entry which is preliminary data.</text>
</comment>
<feature type="chain" id="PRO_5040922386" evidence="1">
    <location>
        <begin position="28"/>
        <end position="309"/>
    </location>
</feature>
<keyword evidence="1" id="KW-0732">Signal</keyword>
<gene>
    <name evidence="2" type="ORF">PSALAMII_LOCUS3062</name>
</gene>
<feature type="signal peptide" evidence="1">
    <location>
        <begin position="1"/>
        <end position="27"/>
    </location>
</feature>
<sequence>MLKTIKMHIPTTLWGLATLLVVSPVSAEASTNTLVKPAFTFDQLWDFQNAFWDSFLYPANVKQTQGNTTTVFTPDVQGRVDITRTFDGDELNREYIYGLFSDPESVSLAGIPIAYHITQFLANDNITSATTVVTFNSTTFGVVIPITIDTWIEFSPEGKIASYDATFRWFGYLLDFILKSVATKTNGTSEQAVAYVSDVLAKHVCASSEKYCKGENQQYENSDSCYETLTKKKRFGQPHELGRDTLLCRSIHEHMVKYRPEVHCMHIGPTGGGYCVDDMTYQETVLQKYFTHSWIPYGYGEDKNIWLAN</sequence>
<keyword evidence="3" id="KW-1185">Reference proteome</keyword>
<accession>A0A9W4IUG0</accession>
<dbReference type="AlphaFoldDB" id="A0A9W4IUG0"/>
<evidence type="ECO:0000313" key="3">
    <source>
        <dbReference type="Proteomes" id="UP001152649"/>
    </source>
</evidence>
<name>A0A9W4IUG0_9EURO</name>